<dbReference type="Pfam" id="PF09084">
    <property type="entry name" value="NMT1"/>
    <property type="match status" value="1"/>
</dbReference>
<dbReference type="InterPro" id="IPR015168">
    <property type="entry name" value="SsuA/THI5"/>
</dbReference>
<gene>
    <name evidence="2" type="ORF">S12H4_34586</name>
</gene>
<evidence type="ECO:0000259" key="1">
    <source>
        <dbReference type="Pfam" id="PF09084"/>
    </source>
</evidence>
<organism evidence="2">
    <name type="scientific">marine sediment metagenome</name>
    <dbReference type="NCBI Taxonomy" id="412755"/>
    <lineage>
        <taxon>unclassified sequences</taxon>
        <taxon>metagenomes</taxon>
        <taxon>ecological metagenomes</taxon>
    </lineage>
</organism>
<reference evidence="2" key="1">
    <citation type="journal article" date="2014" name="Front. Microbiol.">
        <title>High frequency of phylogenetically diverse reductive dehalogenase-homologous genes in deep subseafloor sedimentary metagenomes.</title>
        <authorList>
            <person name="Kawai M."/>
            <person name="Futagami T."/>
            <person name="Toyoda A."/>
            <person name="Takaki Y."/>
            <person name="Nishi S."/>
            <person name="Hori S."/>
            <person name="Arai W."/>
            <person name="Tsubouchi T."/>
            <person name="Morono Y."/>
            <person name="Uchiyama I."/>
            <person name="Ito T."/>
            <person name="Fujiyama A."/>
            <person name="Inagaki F."/>
            <person name="Takami H."/>
        </authorList>
    </citation>
    <scope>NUCLEOTIDE SEQUENCE</scope>
    <source>
        <strain evidence="2">Expedition CK06-06</strain>
    </source>
</reference>
<dbReference type="EMBL" id="BARW01020481">
    <property type="protein sequence ID" value="GAI92091.1"/>
    <property type="molecule type" value="Genomic_DNA"/>
</dbReference>
<feature type="domain" description="SsuA/THI5-like" evidence="1">
    <location>
        <begin position="34"/>
        <end position="168"/>
    </location>
</feature>
<protein>
    <recommendedName>
        <fullName evidence="1">SsuA/THI5-like domain-containing protein</fullName>
    </recommendedName>
</protein>
<feature type="non-terminal residue" evidence="2">
    <location>
        <position position="1"/>
    </location>
</feature>
<dbReference type="Gene3D" id="3.40.190.10">
    <property type="entry name" value="Periplasmic binding protein-like II"/>
    <property type="match status" value="2"/>
</dbReference>
<dbReference type="SUPFAM" id="SSF53850">
    <property type="entry name" value="Periplasmic binding protein-like II"/>
    <property type="match status" value="1"/>
</dbReference>
<name>X1TL54_9ZZZZ</name>
<proteinExistence type="predicted"/>
<dbReference type="AlphaFoldDB" id="X1TL54"/>
<comment type="caution">
    <text evidence="2">The sequence shown here is derived from an EMBL/GenBank/DDBJ whole genome shotgun (WGS) entry which is preliminary data.</text>
</comment>
<sequence>STLGPWKFGFLSPYIVQKRGIFVTILDSAEHVKALVRKNRNINTSHDLIGKKVATTIGTSAHFFMITFFALNLLDLSDVEVVDLEPGEMVEAIVNGDVDAIFAWEPNILNSLRIMRNNAIILPSKVAYMATFNLVSKKDFIESNPELIKRIIKSLAKAEEFVKNNREESIDIVASRLKIERESINELWNDYKFRLSLSQSLLVTMEDQARWAIQNNLTDATEVPNYLDSIYLDALLEVRPEAIGIIH</sequence>
<accession>X1TL54</accession>
<dbReference type="PANTHER" id="PTHR30024">
    <property type="entry name" value="ALIPHATIC SULFONATES-BINDING PROTEIN-RELATED"/>
    <property type="match status" value="1"/>
</dbReference>
<evidence type="ECO:0000313" key="2">
    <source>
        <dbReference type="EMBL" id="GAI92091.1"/>
    </source>
</evidence>